<evidence type="ECO:0000313" key="7">
    <source>
        <dbReference type="Proteomes" id="UP000291072"/>
    </source>
</evidence>
<feature type="transmembrane region" description="Helical" evidence="5">
    <location>
        <begin position="187"/>
        <end position="207"/>
    </location>
</feature>
<feature type="transmembrane region" description="Helical" evidence="5">
    <location>
        <begin position="480"/>
        <end position="499"/>
    </location>
</feature>
<feature type="transmembrane region" description="Helical" evidence="5">
    <location>
        <begin position="61"/>
        <end position="83"/>
    </location>
</feature>
<feature type="transmembrane region" description="Helical" evidence="5">
    <location>
        <begin position="363"/>
        <end position="385"/>
    </location>
</feature>
<feature type="transmembrane region" description="Helical" evidence="5">
    <location>
        <begin position="311"/>
        <end position="331"/>
    </location>
</feature>
<comment type="caution">
    <text evidence="6">The sequence shown here is derived from an EMBL/GenBank/DDBJ whole genome shotgun (WGS) entry which is preliminary data.</text>
</comment>
<reference evidence="6 7" key="1">
    <citation type="submission" date="2018-02" db="EMBL/GenBank/DDBJ databases">
        <title>Mycoplasma marinum and Mycoplasma todarodis sp. nov., moderately halophilic and psychrotolerant mycoplasmas isolated from cephalopods.</title>
        <authorList>
            <person name="Viver T."/>
        </authorList>
    </citation>
    <scope>NUCLEOTIDE SEQUENCE [LARGE SCALE GENOMIC DNA]</scope>
    <source>
        <strain evidence="6 7">5H</strain>
    </source>
</reference>
<evidence type="ECO:0000256" key="4">
    <source>
        <dbReference type="ARBA" id="ARBA00023136"/>
    </source>
</evidence>
<feature type="transmembrane region" description="Helical" evidence="5">
    <location>
        <begin position="154"/>
        <end position="175"/>
    </location>
</feature>
<keyword evidence="4 5" id="KW-0472">Membrane</keyword>
<feature type="transmembrane region" description="Helical" evidence="5">
    <location>
        <begin position="428"/>
        <end position="451"/>
    </location>
</feature>
<dbReference type="PIRSF" id="PIRSF006060">
    <property type="entry name" value="AA_transporter"/>
    <property type="match status" value="1"/>
</dbReference>
<proteinExistence type="predicted"/>
<dbReference type="Proteomes" id="UP000291072">
    <property type="component" value="Unassembled WGS sequence"/>
</dbReference>
<feature type="transmembrane region" description="Helical" evidence="5">
    <location>
        <begin position="267"/>
        <end position="291"/>
    </location>
</feature>
<dbReference type="Gene3D" id="1.20.1740.10">
    <property type="entry name" value="Amino acid/polyamine transporter I"/>
    <property type="match status" value="1"/>
</dbReference>
<feature type="transmembrane region" description="Helical" evidence="5">
    <location>
        <begin position="397"/>
        <end position="416"/>
    </location>
</feature>
<gene>
    <name evidence="6" type="ORF">C4B25_02720</name>
</gene>
<feature type="transmembrane region" description="Helical" evidence="5">
    <location>
        <begin position="115"/>
        <end position="134"/>
    </location>
</feature>
<keyword evidence="2 5" id="KW-0812">Transmembrane</keyword>
<protein>
    <recommendedName>
        <fullName evidence="8">Amino acid permease</fullName>
    </recommendedName>
</protein>
<comment type="subcellular location">
    <subcellularLocation>
        <location evidence="1">Membrane</location>
        <topology evidence="1">Multi-pass membrane protein</topology>
    </subcellularLocation>
</comment>
<keyword evidence="7" id="KW-1185">Reference proteome</keyword>
<dbReference type="GO" id="GO:0016020">
    <property type="term" value="C:membrane"/>
    <property type="evidence" value="ECO:0007669"/>
    <property type="project" value="UniProtKB-SubCell"/>
</dbReference>
<dbReference type="InterPro" id="IPR002293">
    <property type="entry name" value="AA/rel_permease1"/>
</dbReference>
<evidence type="ECO:0000256" key="2">
    <source>
        <dbReference type="ARBA" id="ARBA00022692"/>
    </source>
</evidence>
<evidence type="ECO:0000256" key="5">
    <source>
        <dbReference type="SAM" id="Phobius"/>
    </source>
</evidence>
<dbReference type="InterPro" id="IPR050598">
    <property type="entry name" value="AminoAcid_Transporter"/>
</dbReference>
<dbReference type="AlphaFoldDB" id="A0A4R0XKF0"/>
<feature type="transmembrane region" description="Helical" evidence="5">
    <location>
        <begin position="28"/>
        <end position="49"/>
    </location>
</feature>
<dbReference type="OrthoDB" id="384581at2"/>
<organism evidence="6 7">
    <name type="scientific">Mycoplasma todarodis</name>
    <dbReference type="NCBI Taxonomy" id="1937191"/>
    <lineage>
        <taxon>Bacteria</taxon>
        <taxon>Bacillati</taxon>
        <taxon>Mycoplasmatota</taxon>
        <taxon>Mollicutes</taxon>
        <taxon>Mycoplasmataceae</taxon>
        <taxon>Mycoplasma</taxon>
    </lineage>
</organism>
<feature type="transmembrane region" description="Helical" evidence="5">
    <location>
        <begin position="227"/>
        <end position="247"/>
    </location>
</feature>
<dbReference type="EMBL" id="PSZP01000018">
    <property type="protein sequence ID" value="TCG10934.1"/>
    <property type="molecule type" value="Genomic_DNA"/>
</dbReference>
<evidence type="ECO:0000313" key="6">
    <source>
        <dbReference type="EMBL" id="TCG10934.1"/>
    </source>
</evidence>
<dbReference type="PANTHER" id="PTHR11785:SF512">
    <property type="entry name" value="SOBREMESA, ISOFORM B"/>
    <property type="match status" value="1"/>
</dbReference>
<accession>A0A4R0XKF0</accession>
<dbReference type="Pfam" id="PF13520">
    <property type="entry name" value="AA_permease_2"/>
    <property type="match status" value="1"/>
</dbReference>
<dbReference type="PANTHER" id="PTHR11785">
    <property type="entry name" value="AMINO ACID TRANSPORTER"/>
    <property type="match status" value="1"/>
</dbReference>
<keyword evidence="3 5" id="KW-1133">Transmembrane helix</keyword>
<evidence type="ECO:0008006" key="8">
    <source>
        <dbReference type="Google" id="ProtNLM"/>
    </source>
</evidence>
<name>A0A4R0XKF0_9MOLU</name>
<dbReference type="GO" id="GO:0015179">
    <property type="term" value="F:L-amino acid transmembrane transporter activity"/>
    <property type="evidence" value="ECO:0007669"/>
    <property type="project" value="TreeGrafter"/>
</dbReference>
<evidence type="ECO:0000256" key="1">
    <source>
        <dbReference type="ARBA" id="ARBA00004141"/>
    </source>
</evidence>
<evidence type="ECO:0000256" key="3">
    <source>
        <dbReference type="ARBA" id="ARBA00022989"/>
    </source>
</evidence>
<sequence length="523" mass="57808">MEVSWYVLKVSNHFLERRNMSIKKAKKMGFWAAISMLIGSVVGIGIFFKNGSISRITEQNGATWLAAWIVGGILALGLAISFSEIGTTKMESKTEGIAKWATFVSGERLGNFAQFTYSFFYTGFFTFVLGFFASEATFQGLVMAGWMKSGAIPIWGHAIIGLCITSFLIVVNVTSVKASGIFQQITVVLKFIPLIAAIIIGIGMATSHNYIDDNGKLAGGNGFTHGTFNPLLIVAALPAVLFAYDGFLNVATMQKKVKDGERQIPKILFFGMLIVIIVNSLISLASILHMAPSVDIVMKDVFGDPTVQKTLGVLVYMFIAISAWGVVNGYAAGYWTAIEQGVETNLFFGMKWMKNKFGKFKTTIVYAVSIIVFWALILLIPSIVLNTDSLIDSLSNWPTFFIFGLLALIILIYSIKRKKLHTTEMHPVIFWVASIVAVVGIFGALLFSLFYSTIYIDFIKHPNESSSYGLFARGNGVKNYIGSVMFFVQLIIFLSFPVINKLLKNKFEKNKVEEVLTEDNLKK</sequence>